<name>M1W5P7_CLAP2</name>
<comment type="caution">
    <text evidence="2">The sequence shown here is derived from an EMBL/GenBank/DDBJ whole genome shotgun (WGS) entry which is preliminary data.</text>
</comment>
<sequence length="558" mass="60762">MSPSSAREDTGLRQGCNGDAQLPEFDLDNSADFFKTDWPGFTLPEQQDSSQMQQSYSVPSGTETGWNTDYFTTPPQPSVGSGFNQPIRGMSGKFPSQMLDPSRMNSEFLIRSNSPQAFQKALKNCKRDSNLPLPGSNPFSTPAPYMLGQVLPQSEVSPGTIPPYQPLSMTTTRSSPSMCTPSMPGFAMTPSTSVQMQTVAPQMLQYSISTPGFNSAPATSGLDTNGFMQDGPDPFKIEEDLYAAPTPRPVQSIGAVAHEAQRSTKKRPMTTAPVTTAPKSNKRRKTSTKPPISVTNDQAILVNQVIEAGMTRAYEAGCEWSSKHISSSLRHELKMSGSLAGHKVMIQGNQVTQNMTDTVARRLNEYLGRAKAHSPKDKQPMLSSEPPQVGQKQQNISRETSTTDDAVVVVVVDDDEETPEEQTETLGENEVHWERENEKSQPQLGLISSATPKKSARTRPRGSSRKKVASGGGSRSSSGSPTDKPSDDEPKPRTRTHCHGGFEFTFRLWDDGVWRIEGTPRRIADTVEADIAEMVPETAQGNEDETSEVPLLEIGTGS</sequence>
<dbReference type="VEuPathDB" id="FungiDB:CPUR_00862"/>
<accession>M1W5P7</accession>
<gene>
    <name evidence="2" type="ORF">CPUR_00862</name>
</gene>
<feature type="compositionally biased region" description="Basic and acidic residues" evidence="1">
    <location>
        <begin position="1"/>
        <end position="11"/>
    </location>
</feature>
<dbReference type="AlphaFoldDB" id="M1W5P7"/>
<feature type="region of interest" description="Disordered" evidence="1">
    <location>
        <begin position="260"/>
        <end position="291"/>
    </location>
</feature>
<feature type="compositionally biased region" description="Low complexity" evidence="1">
    <location>
        <begin position="46"/>
        <end position="57"/>
    </location>
</feature>
<feature type="region of interest" description="Disordered" evidence="1">
    <location>
        <begin position="536"/>
        <end position="558"/>
    </location>
</feature>
<dbReference type="HOGENOM" id="CLU_488322_0_0_1"/>
<reference evidence="2 3" key="1">
    <citation type="journal article" date="2013" name="PLoS Genet.">
        <title>Plant-symbiotic fungi as chemical engineers: Multi-genome analysis of the Clavicipitaceae reveals dynamics of alkaloid loci.</title>
        <authorList>
            <person name="Schardl C.L."/>
            <person name="Young C.A."/>
            <person name="Hesse U."/>
            <person name="Amyotte S.G."/>
            <person name="Andreeva K."/>
            <person name="Calie P.J."/>
            <person name="Fleetwood D.J."/>
            <person name="Haws D.C."/>
            <person name="Moore N."/>
            <person name="Oeser B."/>
            <person name="Panaccione D.G."/>
            <person name="Schweri K.K."/>
            <person name="Voisey C.R."/>
            <person name="Farman M.L."/>
            <person name="Jaromczyk J.W."/>
            <person name="Roe B.A."/>
            <person name="O'Sullivan D.M."/>
            <person name="Scott B."/>
            <person name="Tudzynski P."/>
            <person name="An Z."/>
            <person name="Arnaoudova E.G."/>
            <person name="Bullock C.T."/>
            <person name="Charlton N.D."/>
            <person name="Chen L."/>
            <person name="Cox M."/>
            <person name="Dinkins R.D."/>
            <person name="Florea S."/>
            <person name="Glenn A.E."/>
            <person name="Gordon A."/>
            <person name="Gueldener U."/>
            <person name="Harris D.R."/>
            <person name="Hollin W."/>
            <person name="Jaromczyk J."/>
            <person name="Johnson R.D."/>
            <person name="Khan A.K."/>
            <person name="Leistner E."/>
            <person name="Leuchtmann A."/>
            <person name="Li C."/>
            <person name="Liu J."/>
            <person name="Liu J."/>
            <person name="Liu M."/>
            <person name="Mace W."/>
            <person name="Machado C."/>
            <person name="Nagabhyru P."/>
            <person name="Pan J."/>
            <person name="Schmid J."/>
            <person name="Sugawara K."/>
            <person name="Steiner U."/>
            <person name="Takach J.E."/>
            <person name="Tanaka E."/>
            <person name="Webb J.S."/>
            <person name="Wilson E.V."/>
            <person name="Wiseman J.L."/>
            <person name="Yoshida R."/>
            <person name="Zeng Z."/>
        </authorList>
    </citation>
    <scope>NUCLEOTIDE SEQUENCE [LARGE SCALE GENOMIC DNA]</scope>
    <source>
        <strain evidence="2 3">20.1</strain>
    </source>
</reference>
<feature type="compositionally biased region" description="Basic and acidic residues" evidence="1">
    <location>
        <begin position="429"/>
        <end position="439"/>
    </location>
</feature>
<feature type="region of interest" description="Disordered" evidence="1">
    <location>
        <begin position="370"/>
        <end position="498"/>
    </location>
</feature>
<dbReference type="OrthoDB" id="4957856at2759"/>
<feature type="compositionally biased region" description="Polar residues" evidence="1">
    <location>
        <begin position="440"/>
        <end position="452"/>
    </location>
</feature>
<dbReference type="EMBL" id="CAGA01000004">
    <property type="protein sequence ID" value="CCE27388.1"/>
    <property type="molecule type" value="Genomic_DNA"/>
</dbReference>
<feature type="compositionally biased region" description="Acidic residues" evidence="1">
    <location>
        <begin position="412"/>
        <end position="423"/>
    </location>
</feature>
<protein>
    <submittedName>
        <fullName evidence="2">Uncharacterized protein</fullName>
    </submittedName>
</protein>
<dbReference type="Proteomes" id="UP000016801">
    <property type="component" value="Unassembled WGS sequence"/>
</dbReference>
<proteinExistence type="predicted"/>
<feature type="compositionally biased region" description="Low complexity" evidence="1">
    <location>
        <begin position="399"/>
        <end position="411"/>
    </location>
</feature>
<evidence type="ECO:0000313" key="2">
    <source>
        <dbReference type="EMBL" id="CCE27388.1"/>
    </source>
</evidence>
<organism evidence="2 3">
    <name type="scientific">Claviceps purpurea (strain 20.1)</name>
    <name type="common">Ergot fungus</name>
    <name type="synonym">Sphacelia segetum</name>
    <dbReference type="NCBI Taxonomy" id="1111077"/>
    <lineage>
        <taxon>Eukaryota</taxon>
        <taxon>Fungi</taxon>
        <taxon>Dikarya</taxon>
        <taxon>Ascomycota</taxon>
        <taxon>Pezizomycotina</taxon>
        <taxon>Sordariomycetes</taxon>
        <taxon>Hypocreomycetidae</taxon>
        <taxon>Hypocreales</taxon>
        <taxon>Clavicipitaceae</taxon>
        <taxon>Claviceps</taxon>
    </lineage>
</organism>
<feature type="region of interest" description="Disordered" evidence="1">
    <location>
        <begin position="1"/>
        <end position="61"/>
    </location>
</feature>
<evidence type="ECO:0000313" key="3">
    <source>
        <dbReference type="Proteomes" id="UP000016801"/>
    </source>
</evidence>
<keyword evidence="3" id="KW-1185">Reference proteome</keyword>
<evidence type="ECO:0000256" key="1">
    <source>
        <dbReference type="SAM" id="MobiDB-lite"/>
    </source>
</evidence>
<feature type="compositionally biased region" description="Basic residues" evidence="1">
    <location>
        <begin position="454"/>
        <end position="468"/>
    </location>
</feature>
<feature type="compositionally biased region" description="Polar residues" evidence="1">
    <location>
        <begin position="381"/>
        <end position="398"/>
    </location>
</feature>